<evidence type="ECO:0000313" key="1">
    <source>
        <dbReference type="EMBL" id="CAI2182444.1"/>
    </source>
</evidence>
<sequence>MNNKIMKQKTFIFQYDPHFSPKQMFGEFKEAINGKKYIQPENIMVSNDLSTIHRIISKARLKVFAYCQVLANCGIIELKEQGKETKPIVLYEQIVLDFPVSKETLARRKSVGLSIQP</sequence>
<dbReference type="EMBL" id="CAMKVN010002745">
    <property type="protein sequence ID" value="CAI2182444.1"/>
    <property type="molecule type" value="Genomic_DNA"/>
</dbReference>
<comment type="caution">
    <text evidence="1">The sequence shown here is derived from an EMBL/GenBank/DDBJ whole genome shotgun (WGS) entry which is preliminary data.</text>
</comment>
<organism evidence="1 2">
    <name type="scientific">Funneliformis geosporum</name>
    <dbReference type="NCBI Taxonomy" id="1117311"/>
    <lineage>
        <taxon>Eukaryota</taxon>
        <taxon>Fungi</taxon>
        <taxon>Fungi incertae sedis</taxon>
        <taxon>Mucoromycota</taxon>
        <taxon>Glomeromycotina</taxon>
        <taxon>Glomeromycetes</taxon>
        <taxon>Glomerales</taxon>
        <taxon>Glomeraceae</taxon>
        <taxon>Funneliformis</taxon>
    </lineage>
</organism>
<gene>
    <name evidence="1" type="ORF">FWILDA_LOCUS10583</name>
</gene>
<protein>
    <submittedName>
        <fullName evidence="1">1274_t:CDS:1</fullName>
    </submittedName>
</protein>
<reference evidence="1" key="1">
    <citation type="submission" date="2022-08" db="EMBL/GenBank/DDBJ databases">
        <authorList>
            <person name="Kallberg Y."/>
            <person name="Tangrot J."/>
            <person name="Rosling A."/>
        </authorList>
    </citation>
    <scope>NUCLEOTIDE SEQUENCE</scope>
    <source>
        <strain evidence="1">Wild A</strain>
    </source>
</reference>
<evidence type="ECO:0000313" key="2">
    <source>
        <dbReference type="Proteomes" id="UP001153678"/>
    </source>
</evidence>
<name>A0A9W4SUX5_9GLOM</name>
<dbReference type="Proteomes" id="UP001153678">
    <property type="component" value="Unassembled WGS sequence"/>
</dbReference>
<keyword evidence="2" id="KW-1185">Reference proteome</keyword>
<dbReference type="AlphaFoldDB" id="A0A9W4SUX5"/>
<dbReference type="OrthoDB" id="10402782at2759"/>
<proteinExistence type="predicted"/>
<accession>A0A9W4SUX5</accession>